<gene>
    <name evidence="1" type="ORF">BpHYR1_029764</name>
</gene>
<evidence type="ECO:0000313" key="1">
    <source>
        <dbReference type="EMBL" id="RNA23959.1"/>
    </source>
</evidence>
<dbReference type="EMBL" id="REGN01003192">
    <property type="protein sequence ID" value="RNA23959.1"/>
    <property type="molecule type" value="Genomic_DNA"/>
</dbReference>
<dbReference type="AlphaFoldDB" id="A0A3M7RKF7"/>
<accession>A0A3M7RKF7</accession>
<reference evidence="1 2" key="1">
    <citation type="journal article" date="2018" name="Sci. Rep.">
        <title>Genomic signatures of local adaptation to the degree of environmental predictability in rotifers.</title>
        <authorList>
            <person name="Franch-Gras L."/>
            <person name="Hahn C."/>
            <person name="Garcia-Roger E.M."/>
            <person name="Carmona M.J."/>
            <person name="Serra M."/>
            <person name="Gomez A."/>
        </authorList>
    </citation>
    <scope>NUCLEOTIDE SEQUENCE [LARGE SCALE GENOMIC DNA]</scope>
    <source>
        <strain evidence="1">HYR1</strain>
    </source>
</reference>
<name>A0A3M7RKF7_BRAPC</name>
<dbReference type="Proteomes" id="UP000276133">
    <property type="component" value="Unassembled WGS sequence"/>
</dbReference>
<proteinExistence type="predicted"/>
<organism evidence="1 2">
    <name type="scientific">Brachionus plicatilis</name>
    <name type="common">Marine rotifer</name>
    <name type="synonym">Brachionus muelleri</name>
    <dbReference type="NCBI Taxonomy" id="10195"/>
    <lineage>
        <taxon>Eukaryota</taxon>
        <taxon>Metazoa</taxon>
        <taxon>Spiralia</taxon>
        <taxon>Gnathifera</taxon>
        <taxon>Rotifera</taxon>
        <taxon>Eurotatoria</taxon>
        <taxon>Monogononta</taxon>
        <taxon>Pseudotrocha</taxon>
        <taxon>Ploima</taxon>
        <taxon>Brachionidae</taxon>
        <taxon>Brachionus</taxon>
    </lineage>
</organism>
<protein>
    <submittedName>
        <fullName evidence="1">Uncharacterized protein</fullName>
    </submittedName>
</protein>
<keyword evidence="2" id="KW-1185">Reference proteome</keyword>
<evidence type="ECO:0000313" key="2">
    <source>
        <dbReference type="Proteomes" id="UP000276133"/>
    </source>
</evidence>
<comment type="caution">
    <text evidence="1">The sequence shown here is derived from an EMBL/GenBank/DDBJ whole genome shotgun (WGS) entry which is preliminary data.</text>
</comment>
<sequence length="81" mass="8977">MVNISTLLYKHGLGELMTKVNSPTHSPIIIPKLSISVQTFKSIAFALNLFFTESKNSTSSNFAIKLTQFIEFFALFTTGCV</sequence>